<evidence type="ECO:0000259" key="4">
    <source>
        <dbReference type="PROSITE" id="PS50157"/>
    </source>
</evidence>
<dbReference type="InterPro" id="IPR013087">
    <property type="entry name" value="Znf_C2H2_type"/>
</dbReference>
<feature type="compositionally biased region" description="Basic and acidic residues" evidence="3">
    <location>
        <begin position="231"/>
        <end position="251"/>
    </location>
</feature>
<dbReference type="PROSITE" id="PS00028">
    <property type="entry name" value="ZINC_FINGER_C2H2_1"/>
    <property type="match status" value="1"/>
</dbReference>
<evidence type="ECO:0000256" key="1">
    <source>
        <dbReference type="PROSITE-ProRule" id="PRU00042"/>
    </source>
</evidence>
<reference evidence="6 7" key="1">
    <citation type="submission" date="2021-06" db="EMBL/GenBank/DDBJ databases">
        <title>A haploid diamondback moth (Plutella xylostella L.) genome assembly resolves 31 chromosomes and identifies a diamide resistance mutation.</title>
        <authorList>
            <person name="Ward C.M."/>
            <person name="Perry K.D."/>
            <person name="Baker G."/>
            <person name="Powis K."/>
            <person name="Heckel D.G."/>
            <person name="Baxter S.W."/>
        </authorList>
    </citation>
    <scope>NUCLEOTIDE SEQUENCE [LARGE SCALE GENOMIC DNA]</scope>
    <source>
        <strain evidence="6 7">LV</strain>
        <tissue evidence="6">Single pupa</tissue>
    </source>
</reference>
<dbReference type="PROSITE" id="PS50157">
    <property type="entry name" value="ZINC_FINGER_C2H2_2"/>
    <property type="match status" value="1"/>
</dbReference>
<feature type="binding site" evidence="2">
    <location>
        <position position="50"/>
    </location>
    <ligand>
        <name>Zn(2+)</name>
        <dbReference type="ChEBI" id="CHEBI:29105"/>
    </ligand>
</feature>
<dbReference type="Gene3D" id="3.40.1800.20">
    <property type="match status" value="1"/>
</dbReference>
<feature type="compositionally biased region" description="Pro residues" evidence="3">
    <location>
        <begin position="545"/>
        <end position="555"/>
    </location>
</feature>
<feature type="region of interest" description="Disordered" evidence="3">
    <location>
        <begin position="188"/>
        <end position="312"/>
    </location>
</feature>
<evidence type="ECO:0000313" key="7">
    <source>
        <dbReference type="Proteomes" id="UP000823941"/>
    </source>
</evidence>
<keyword evidence="1" id="KW-0863">Zinc-finger</keyword>
<dbReference type="PANTHER" id="PTHR48125:SF12">
    <property type="entry name" value="AT HOOK TRANSCRIPTION FACTOR FAMILY-RELATED"/>
    <property type="match status" value="1"/>
</dbReference>
<protein>
    <submittedName>
        <fullName evidence="6">Uncharacterized protein</fullName>
    </submittedName>
</protein>
<feature type="domain" description="C2H2-type" evidence="4">
    <location>
        <begin position="674"/>
        <end position="701"/>
    </location>
</feature>
<feature type="binding site" evidence="2">
    <location>
        <position position="90"/>
    </location>
    <ligand>
        <name>Zn(2+)</name>
        <dbReference type="ChEBI" id="CHEBI:29105"/>
    </ligand>
</feature>
<feature type="domain" description="ZAD" evidence="5">
    <location>
        <begin position="45"/>
        <end position="117"/>
    </location>
</feature>
<feature type="region of interest" description="Disordered" evidence="3">
    <location>
        <begin position="579"/>
        <end position="616"/>
    </location>
</feature>
<proteinExistence type="predicted"/>
<feature type="binding site" evidence="2">
    <location>
        <position position="47"/>
    </location>
    <ligand>
        <name>Zn(2+)</name>
        <dbReference type="ChEBI" id="CHEBI:29105"/>
    </ligand>
</feature>
<feature type="compositionally biased region" description="Basic residues" evidence="3">
    <location>
        <begin position="508"/>
        <end position="519"/>
    </location>
</feature>
<dbReference type="Proteomes" id="UP000823941">
    <property type="component" value="Chromosome 7"/>
</dbReference>
<keyword evidence="2" id="KW-0479">Metal-binding</keyword>
<feature type="compositionally biased region" description="Low complexity" evidence="3">
    <location>
        <begin position="10"/>
        <end position="33"/>
    </location>
</feature>
<feature type="compositionally biased region" description="Polar residues" evidence="3">
    <location>
        <begin position="475"/>
        <end position="485"/>
    </location>
</feature>
<evidence type="ECO:0000256" key="3">
    <source>
        <dbReference type="SAM" id="MobiDB-lite"/>
    </source>
</evidence>
<organism evidence="6 7">
    <name type="scientific">Plutella xylostella</name>
    <name type="common">Diamondback moth</name>
    <name type="synonym">Plutella maculipennis</name>
    <dbReference type="NCBI Taxonomy" id="51655"/>
    <lineage>
        <taxon>Eukaryota</taxon>
        <taxon>Metazoa</taxon>
        <taxon>Ecdysozoa</taxon>
        <taxon>Arthropoda</taxon>
        <taxon>Hexapoda</taxon>
        <taxon>Insecta</taxon>
        <taxon>Pterygota</taxon>
        <taxon>Neoptera</taxon>
        <taxon>Endopterygota</taxon>
        <taxon>Lepidoptera</taxon>
        <taxon>Glossata</taxon>
        <taxon>Ditrysia</taxon>
        <taxon>Yponomeutoidea</taxon>
        <taxon>Plutellidae</taxon>
        <taxon>Plutella</taxon>
    </lineage>
</organism>
<sequence>MAKKRPRPKSSAVTATPAAAAASTSLQEEAAPGAPSPAAPPADIKLCRLCETKDGPFLNIFGSEQNISRKIDVLMPFTISDNDELPNKICFRCSAKVEELHEFVQKCISSQQNLRKAFGKNDKLVIKTKTRRMWEDKLYKFNISNEEICNAVIEKAMAGIKELPTIMHETPSPTVSAKKTLRSDKAIAPLNDSIISNKKAKPSLTKTEETPPPTRPTRSMALHEPPPVKPEPPKPQKQEEKSAPKSKKVEPKPYGPAQVTRQKPPVAVKQEQPTEPNNIISDSDEKSDEIDKTEAESIVPETLPEPAKPKEQKPPFDIMKHVSMIKVNGVGVLFQCSLCVRNFLNKEVVMAHGCAKTGVPKVVYTPSQQQVEPRNPITSVKYINNQSNVKSQHVVNAEAAAARPKPKAGPASKVKKVAVDGMPSVGMRIMPREPTPPPPPPAPAPPAVSSIEVPTIPGMKNRYKLLPGPNNTFTLVEDSSPSVTAQPVAVKRKSEENNHIPVPEKRKAGPKSKTKKHKSKSEVEEQSASMPYPVGLFHSGGAAVPNPPPPAPAPAPATFTTPAMKKQSYTVVQTGNPSKLLISAKPQPPPEPPKPKSKRRSKQDHKTDTSQEPFNVTLEDVAQPKDQGFFTFINVDPLLQPSYVLPTDNIIQESQITSSAVAGGSKQSKDSSLYECTMCPEKFSREKKLLAHLQAHYNKLDEETNTLIERSSRRKSRK</sequence>
<feature type="binding site" evidence="2">
    <location>
        <position position="93"/>
    </location>
    <ligand>
        <name>Zn(2+)</name>
        <dbReference type="ChEBI" id="CHEBI:29105"/>
    </ligand>
</feature>
<feature type="region of interest" description="Disordered" evidence="3">
    <location>
        <begin position="1"/>
        <end position="39"/>
    </location>
</feature>
<dbReference type="EMBL" id="JAHIBW010000007">
    <property type="protein sequence ID" value="KAG7308996.1"/>
    <property type="molecule type" value="Genomic_DNA"/>
</dbReference>
<dbReference type="Pfam" id="PF07776">
    <property type="entry name" value="zf-AD"/>
    <property type="match status" value="1"/>
</dbReference>
<feature type="region of interest" description="Disordered" evidence="3">
    <location>
        <begin position="430"/>
        <end position="452"/>
    </location>
</feature>
<dbReference type="InterPro" id="IPR012934">
    <property type="entry name" value="Znf_AD"/>
</dbReference>
<dbReference type="SMART" id="SM00355">
    <property type="entry name" value="ZnF_C2H2"/>
    <property type="match status" value="1"/>
</dbReference>
<dbReference type="PROSITE" id="PS51915">
    <property type="entry name" value="ZAD"/>
    <property type="match status" value="1"/>
</dbReference>
<accession>A0ABQ7QVC4</accession>
<dbReference type="SUPFAM" id="SSF57716">
    <property type="entry name" value="Glucocorticoid receptor-like (DNA-binding domain)"/>
    <property type="match status" value="1"/>
</dbReference>
<dbReference type="SMART" id="SM00868">
    <property type="entry name" value="zf-AD"/>
    <property type="match status" value="1"/>
</dbReference>
<keyword evidence="2" id="KW-0862">Zinc</keyword>
<comment type="caution">
    <text evidence="6">The sequence shown here is derived from an EMBL/GenBank/DDBJ whole genome shotgun (WGS) entry which is preliminary data.</text>
</comment>
<evidence type="ECO:0000313" key="6">
    <source>
        <dbReference type="EMBL" id="KAG7308996.1"/>
    </source>
</evidence>
<feature type="region of interest" description="Disordered" evidence="3">
    <location>
        <begin position="475"/>
        <end position="560"/>
    </location>
</feature>
<evidence type="ECO:0000256" key="2">
    <source>
        <dbReference type="PROSITE-ProRule" id="PRU01263"/>
    </source>
</evidence>
<name>A0ABQ7QVC4_PLUXY</name>
<evidence type="ECO:0000259" key="5">
    <source>
        <dbReference type="PROSITE" id="PS51915"/>
    </source>
</evidence>
<dbReference type="PANTHER" id="PTHR48125">
    <property type="entry name" value="LP07818P1"/>
    <property type="match status" value="1"/>
</dbReference>
<gene>
    <name evidence="6" type="ORF">JYU34_004854</name>
</gene>
<keyword evidence="7" id="KW-1185">Reference proteome</keyword>
<feature type="compositionally biased region" description="Basic and acidic residues" evidence="3">
    <location>
        <begin position="492"/>
        <end position="507"/>
    </location>
</feature>
<feature type="compositionally biased region" description="Pro residues" evidence="3">
    <location>
        <begin position="433"/>
        <end position="446"/>
    </location>
</feature>
<dbReference type="Gene3D" id="3.30.160.60">
    <property type="entry name" value="Classic Zinc Finger"/>
    <property type="match status" value="1"/>
</dbReference>